<evidence type="ECO:0000313" key="1">
    <source>
        <dbReference type="EMBL" id="MBA0860117.1"/>
    </source>
</evidence>
<evidence type="ECO:0000313" key="2">
    <source>
        <dbReference type="Proteomes" id="UP000593576"/>
    </source>
</evidence>
<gene>
    <name evidence="1" type="ORF">Goshw_014199</name>
</gene>
<comment type="caution">
    <text evidence="1">The sequence shown here is derived from an EMBL/GenBank/DDBJ whole genome shotgun (WGS) entry which is preliminary data.</text>
</comment>
<accession>A0A7J9LN68</accession>
<dbReference type="AlphaFoldDB" id="A0A7J9LN68"/>
<keyword evidence="2" id="KW-1185">Reference proteome</keyword>
<sequence>MIRRHCTCYFELLMSRALRRLQVRQL</sequence>
<proteinExistence type="predicted"/>
<reference evidence="1 2" key="1">
    <citation type="journal article" date="2019" name="Genome Biol. Evol.">
        <title>Insights into the evolution of the New World diploid cottons (Gossypium, subgenus Houzingenia) based on genome sequencing.</title>
        <authorList>
            <person name="Grover C.E."/>
            <person name="Arick M.A. 2nd"/>
            <person name="Thrash A."/>
            <person name="Conover J.L."/>
            <person name="Sanders W.S."/>
            <person name="Peterson D.G."/>
            <person name="Frelichowski J.E."/>
            <person name="Scheffler J.A."/>
            <person name="Scheffler B.E."/>
            <person name="Wendel J.F."/>
        </authorList>
    </citation>
    <scope>NUCLEOTIDE SEQUENCE [LARGE SCALE GENOMIC DNA]</scope>
    <source>
        <strain evidence="1">1</strain>
        <tissue evidence="1">Leaf</tissue>
    </source>
</reference>
<dbReference type="Proteomes" id="UP000593576">
    <property type="component" value="Unassembled WGS sequence"/>
</dbReference>
<name>A0A7J9LN68_GOSSC</name>
<dbReference type="EMBL" id="JABFAF010000007">
    <property type="protein sequence ID" value="MBA0860117.1"/>
    <property type="molecule type" value="Genomic_DNA"/>
</dbReference>
<protein>
    <submittedName>
        <fullName evidence="1">Uncharacterized protein</fullName>
    </submittedName>
</protein>
<organism evidence="1 2">
    <name type="scientific">Gossypium schwendimanii</name>
    <name type="common">Cotton</name>
    <dbReference type="NCBI Taxonomy" id="34291"/>
    <lineage>
        <taxon>Eukaryota</taxon>
        <taxon>Viridiplantae</taxon>
        <taxon>Streptophyta</taxon>
        <taxon>Embryophyta</taxon>
        <taxon>Tracheophyta</taxon>
        <taxon>Spermatophyta</taxon>
        <taxon>Magnoliopsida</taxon>
        <taxon>eudicotyledons</taxon>
        <taxon>Gunneridae</taxon>
        <taxon>Pentapetalae</taxon>
        <taxon>rosids</taxon>
        <taxon>malvids</taxon>
        <taxon>Malvales</taxon>
        <taxon>Malvaceae</taxon>
        <taxon>Malvoideae</taxon>
        <taxon>Gossypium</taxon>
    </lineage>
</organism>